<dbReference type="InterPro" id="IPR001763">
    <property type="entry name" value="Rhodanese-like_dom"/>
</dbReference>
<sequence length="136" mass="14675">MPTRTEMLAFIEAKLAYEIDAVAAAGAQASGSAVIIDSRKQQSWDHGHITGALHLPADALDTLPDTLPHDRCLIIYGWGPGCNGATNTAHRLLAADFDVRELIGGYEYWVRNGFAIEMAGTISYPEPDPLVTAETH</sequence>
<dbReference type="SMART" id="SM00450">
    <property type="entry name" value="RHOD"/>
    <property type="match status" value="1"/>
</dbReference>
<dbReference type="SUPFAM" id="SSF52821">
    <property type="entry name" value="Rhodanese/Cell cycle control phosphatase"/>
    <property type="match status" value="1"/>
</dbReference>
<feature type="domain" description="Rhodanese" evidence="1">
    <location>
        <begin position="29"/>
        <end position="118"/>
    </location>
</feature>
<dbReference type="RefSeq" id="WP_230066822.1">
    <property type="nucleotide sequence ID" value="NZ_BAABLL010000008.1"/>
</dbReference>
<evidence type="ECO:0000313" key="3">
    <source>
        <dbReference type="Proteomes" id="UP001595773"/>
    </source>
</evidence>
<dbReference type="PANTHER" id="PTHR43031:SF1">
    <property type="entry name" value="PYRIDINE NUCLEOTIDE-DISULPHIDE OXIDOREDUCTASE"/>
    <property type="match status" value="1"/>
</dbReference>
<dbReference type="PROSITE" id="PS50206">
    <property type="entry name" value="RHODANESE_3"/>
    <property type="match status" value="1"/>
</dbReference>
<dbReference type="InterPro" id="IPR050229">
    <property type="entry name" value="GlpE_sulfurtransferase"/>
</dbReference>
<dbReference type="Gene3D" id="3.40.250.10">
    <property type="entry name" value="Rhodanese-like domain"/>
    <property type="match status" value="1"/>
</dbReference>
<dbReference type="Proteomes" id="UP001595773">
    <property type="component" value="Unassembled WGS sequence"/>
</dbReference>
<dbReference type="Pfam" id="PF00581">
    <property type="entry name" value="Rhodanese"/>
    <property type="match status" value="1"/>
</dbReference>
<proteinExistence type="predicted"/>
<dbReference type="PANTHER" id="PTHR43031">
    <property type="entry name" value="FAD-DEPENDENT OXIDOREDUCTASE"/>
    <property type="match status" value="1"/>
</dbReference>
<reference evidence="3" key="1">
    <citation type="journal article" date="2019" name="Int. J. Syst. Evol. Microbiol.">
        <title>The Global Catalogue of Microorganisms (GCM) 10K type strain sequencing project: providing services to taxonomists for standard genome sequencing and annotation.</title>
        <authorList>
            <consortium name="The Broad Institute Genomics Platform"/>
            <consortium name="The Broad Institute Genome Sequencing Center for Infectious Disease"/>
            <person name="Wu L."/>
            <person name="Ma J."/>
        </authorList>
    </citation>
    <scope>NUCLEOTIDE SEQUENCE [LARGE SCALE GENOMIC DNA]</scope>
    <source>
        <strain evidence="3">CGMCC 1.10698</strain>
    </source>
</reference>
<accession>A0ABV8R5F0</accession>
<dbReference type="InterPro" id="IPR036873">
    <property type="entry name" value="Rhodanese-like_dom_sf"/>
</dbReference>
<keyword evidence="3" id="KW-1185">Reference proteome</keyword>
<comment type="caution">
    <text evidence="2">The sequence shown here is derived from an EMBL/GenBank/DDBJ whole genome shotgun (WGS) entry which is preliminary data.</text>
</comment>
<organism evidence="2 3">
    <name type="scientific">Arthrobacter cryoconiti</name>
    <dbReference type="NCBI Taxonomy" id="748907"/>
    <lineage>
        <taxon>Bacteria</taxon>
        <taxon>Bacillati</taxon>
        <taxon>Actinomycetota</taxon>
        <taxon>Actinomycetes</taxon>
        <taxon>Micrococcales</taxon>
        <taxon>Micrococcaceae</taxon>
        <taxon>Arthrobacter</taxon>
    </lineage>
</organism>
<name>A0ABV8R5F0_9MICC</name>
<gene>
    <name evidence="2" type="ORF">ACFOW9_12710</name>
</gene>
<evidence type="ECO:0000313" key="2">
    <source>
        <dbReference type="EMBL" id="MFC4266464.1"/>
    </source>
</evidence>
<dbReference type="EMBL" id="JBHSCQ010000020">
    <property type="protein sequence ID" value="MFC4266464.1"/>
    <property type="molecule type" value="Genomic_DNA"/>
</dbReference>
<protein>
    <submittedName>
        <fullName evidence="2">Rhodanese-like domain-containing protein</fullName>
    </submittedName>
</protein>
<evidence type="ECO:0000259" key="1">
    <source>
        <dbReference type="PROSITE" id="PS50206"/>
    </source>
</evidence>